<comment type="subcellular location">
    <subcellularLocation>
        <location evidence="1 7">Cytoplasm</location>
    </subcellularLocation>
</comment>
<dbReference type="PIRSF" id="PIRSF002599">
    <property type="entry name" value="Cold_shock_A"/>
    <property type="match status" value="1"/>
</dbReference>
<evidence type="ECO:0000259" key="8">
    <source>
        <dbReference type="PROSITE" id="PS51857"/>
    </source>
</evidence>
<dbReference type="PROSITE" id="PS00352">
    <property type="entry name" value="CSD_1"/>
    <property type="match status" value="1"/>
</dbReference>
<dbReference type="InterPro" id="IPR011129">
    <property type="entry name" value="CSD"/>
</dbReference>
<evidence type="ECO:0000256" key="4">
    <source>
        <dbReference type="ARBA" id="ARBA00023125"/>
    </source>
</evidence>
<dbReference type="Proteomes" id="UP000319897">
    <property type="component" value="Unassembled WGS sequence"/>
</dbReference>
<evidence type="ECO:0000313" key="9">
    <source>
        <dbReference type="EMBL" id="TPE62445.1"/>
    </source>
</evidence>
<dbReference type="SUPFAM" id="SSF50249">
    <property type="entry name" value="Nucleic acid-binding proteins"/>
    <property type="match status" value="1"/>
</dbReference>
<dbReference type="PROSITE" id="PS51857">
    <property type="entry name" value="CSD_2"/>
    <property type="match status" value="1"/>
</dbReference>
<dbReference type="EMBL" id="VFSU01000018">
    <property type="protein sequence ID" value="TPE62445.1"/>
    <property type="molecule type" value="Genomic_DNA"/>
</dbReference>
<feature type="domain" description="CSD" evidence="8">
    <location>
        <begin position="1"/>
        <end position="67"/>
    </location>
</feature>
<gene>
    <name evidence="9" type="ORF">FJQ54_05980</name>
</gene>
<evidence type="ECO:0000256" key="1">
    <source>
        <dbReference type="ARBA" id="ARBA00004496"/>
    </source>
</evidence>
<evidence type="ECO:0000256" key="3">
    <source>
        <dbReference type="ARBA" id="ARBA00023015"/>
    </source>
</evidence>
<dbReference type="GO" id="GO:0005829">
    <property type="term" value="C:cytosol"/>
    <property type="evidence" value="ECO:0007669"/>
    <property type="project" value="UniProtKB-ARBA"/>
</dbReference>
<dbReference type="PANTHER" id="PTHR46565:SF20">
    <property type="entry name" value="COLD SHOCK DOMAIN-CONTAINING PROTEIN 4"/>
    <property type="match status" value="1"/>
</dbReference>
<dbReference type="InterPro" id="IPR019844">
    <property type="entry name" value="CSD_CS"/>
</dbReference>
<keyword evidence="5" id="KW-0010">Activator</keyword>
<dbReference type="InterPro" id="IPR002059">
    <property type="entry name" value="CSP_DNA-bd"/>
</dbReference>
<proteinExistence type="predicted"/>
<dbReference type="Pfam" id="PF00313">
    <property type="entry name" value="CSD"/>
    <property type="match status" value="1"/>
</dbReference>
<keyword evidence="6" id="KW-0804">Transcription</keyword>
<evidence type="ECO:0000256" key="2">
    <source>
        <dbReference type="ARBA" id="ARBA00022490"/>
    </source>
</evidence>
<sequence length="80" mass="8799">MAHGSILWFDSARGFGFIRPDMGPKDVFMHASALVDGEADPLEPGVKVEFELVQAGDGRLTAQHVLLLEKPQGRKRAARR</sequence>
<dbReference type="PRINTS" id="PR00050">
    <property type="entry name" value="COLDSHOCK"/>
</dbReference>
<dbReference type="GO" id="GO:0003677">
    <property type="term" value="F:DNA binding"/>
    <property type="evidence" value="ECO:0007669"/>
    <property type="project" value="UniProtKB-KW"/>
</dbReference>
<name>A0A501XPS4_9SPHN</name>
<evidence type="ECO:0000256" key="7">
    <source>
        <dbReference type="RuleBase" id="RU000408"/>
    </source>
</evidence>
<dbReference type="SMART" id="SM00357">
    <property type="entry name" value="CSP"/>
    <property type="match status" value="1"/>
</dbReference>
<protein>
    <submittedName>
        <fullName evidence="9">Cold shock domain-containing protein</fullName>
    </submittedName>
</protein>
<evidence type="ECO:0000256" key="5">
    <source>
        <dbReference type="ARBA" id="ARBA00023159"/>
    </source>
</evidence>
<keyword evidence="3" id="KW-0805">Transcription regulation</keyword>
<comment type="caution">
    <text evidence="9">The sequence shown here is derived from an EMBL/GenBank/DDBJ whole genome shotgun (WGS) entry which is preliminary data.</text>
</comment>
<keyword evidence="4" id="KW-0238">DNA-binding</keyword>
<dbReference type="AlphaFoldDB" id="A0A501XPS4"/>
<evidence type="ECO:0000313" key="10">
    <source>
        <dbReference type="Proteomes" id="UP000319897"/>
    </source>
</evidence>
<dbReference type="InterPro" id="IPR012340">
    <property type="entry name" value="NA-bd_OB-fold"/>
</dbReference>
<organism evidence="9 10">
    <name type="scientific">Sandaracinobacter neustonicus</name>
    <dbReference type="NCBI Taxonomy" id="1715348"/>
    <lineage>
        <taxon>Bacteria</taxon>
        <taxon>Pseudomonadati</taxon>
        <taxon>Pseudomonadota</taxon>
        <taxon>Alphaproteobacteria</taxon>
        <taxon>Sphingomonadales</taxon>
        <taxon>Sphingosinicellaceae</taxon>
        <taxon>Sandaracinobacter</taxon>
    </lineage>
</organism>
<reference evidence="9 10" key="1">
    <citation type="submission" date="2019-06" db="EMBL/GenBank/DDBJ databases">
        <authorList>
            <person name="Lee I."/>
            <person name="Jang G.I."/>
            <person name="Hwang C.Y."/>
        </authorList>
    </citation>
    <scope>NUCLEOTIDE SEQUENCE [LARGE SCALE GENOMIC DNA]</scope>
    <source>
        <strain evidence="9 10">PAMC 28131</strain>
    </source>
</reference>
<dbReference type="PANTHER" id="PTHR46565">
    <property type="entry name" value="COLD SHOCK DOMAIN PROTEIN 2"/>
    <property type="match status" value="1"/>
</dbReference>
<dbReference type="OrthoDB" id="9791685at2"/>
<dbReference type="InterPro" id="IPR012156">
    <property type="entry name" value="Cold_shock_CspA"/>
</dbReference>
<dbReference type="Gene3D" id="2.40.50.140">
    <property type="entry name" value="Nucleic acid-binding proteins"/>
    <property type="match status" value="1"/>
</dbReference>
<accession>A0A501XPS4</accession>
<dbReference type="CDD" id="cd04458">
    <property type="entry name" value="CSP_CDS"/>
    <property type="match status" value="1"/>
</dbReference>
<evidence type="ECO:0000256" key="6">
    <source>
        <dbReference type="ARBA" id="ARBA00023163"/>
    </source>
</evidence>
<dbReference type="RefSeq" id="WP_140927509.1">
    <property type="nucleotide sequence ID" value="NZ_VFSU01000018.1"/>
</dbReference>
<keyword evidence="10" id="KW-1185">Reference proteome</keyword>
<keyword evidence="2" id="KW-0963">Cytoplasm</keyword>